<dbReference type="InterPro" id="IPR019270">
    <property type="entry name" value="DUF2283"/>
</dbReference>
<evidence type="ECO:0000313" key="2">
    <source>
        <dbReference type="Proteomes" id="UP000177383"/>
    </source>
</evidence>
<dbReference type="AlphaFoldDB" id="A0A1F5ZMD1"/>
<dbReference type="PANTHER" id="PTHR37029:SF1">
    <property type="entry name" value="SSR1768 PROTEIN"/>
    <property type="match status" value="1"/>
</dbReference>
<proteinExistence type="predicted"/>
<reference evidence="1 2" key="1">
    <citation type="journal article" date="2016" name="Nat. Commun.">
        <title>Thousands of microbial genomes shed light on interconnected biogeochemical processes in an aquifer system.</title>
        <authorList>
            <person name="Anantharaman K."/>
            <person name="Brown C.T."/>
            <person name="Hug L.A."/>
            <person name="Sharon I."/>
            <person name="Castelle C.J."/>
            <person name="Probst A.J."/>
            <person name="Thomas B.C."/>
            <person name="Singh A."/>
            <person name="Wilkins M.J."/>
            <person name="Karaoz U."/>
            <person name="Brodie E.L."/>
            <person name="Williams K.H."/>
            <person name="Hubbard S.S."/>
            <person name="Banfield J.F."/>
        </authorList>
    </citation>
    <scope>NUCLEOTIDE SEQUENCE [LARGE SCALE GENOMIC DNA]</scope>
</reference>
<name>A0A1F5ZMD1_9BACT</name>
<evidence type="ECO:0008006" key="3">
    <source>
        <dbReference type="Google" id="ProtNLM"/>
    </source>
</evidence>
<comment type="caution">
    <text evidence="1">The sequence shown here is derived from an EMBL/GenBank/DDBJ whole genome shotgun (WGS) entry which is preliminary data.</text>
</comment>
<accession>A0A1F5ZMD1</accession>
<evidence type="ECO:0000313" key="1">
    <source>
        <dbReference type="EMBL" id="OGG13650.1"/>
    </source>
</evidence>
<protein>
    <recommendedName>
        <fullName evidence="3">DUF2283 domain-containing protein</fullName>
    </recommendedName>
</protein>
<dbReference type="STRING" id="1798375.A2773_06265"/>
<dbReference type="PANTHER" id="PTHR37029">
    <property type="entry name" value="SSR1768 PROTEIN"/>
    <property type="match status" value="1"/>
</dbReference>
<dbReference type="EMBL" id="MFJE01000044">
    <property type="protein sequence ID" value="OGG13650.1"/>
    <property type="molecule type" value="Genomic_DNA"/>
</dbReference>
<dbReference type="Pfam" id="PF10049">
    <property type="entry name" value="DUF2283"/>
    <property type="match status" value="1"/>
</dbReference>
<organism evidence="1 2">
    <name type="scientific">Candidatus Gottesmanbacteria bacterium RIFCSPHIGHO2_01_FULL_39_10</name>
    <dbReference type="NCBI Taxonomy" id="1798375"/>
    <lineage>
        <taxon>Bacteria</taxon>
        <taxon>Candidatus Gottesmaniibacteriota</taxon>
    </lineage>
</organism>
<gene>
    <name evidence="1" type="ORF">A2773_06265</name>
</gene>
<sequence>MKVKYDKKTDALYIDLSRGKYEETKKITDSILVDVTKTGKVLGIEILDASENIEHFKPPSLNLQIQ</sequence>
<dbReference type="Proteomes" id="UP000177383">
    <property type="component" value="Unassembled WGS sequence"/>
</dbReference>